<dbReference type="RefSeq" id="WP_343750797.1">
    <property type="nucleotide sequence ID" value="NZ_BAAADM010000007.1"/>
</dbReference>
<protein>
    <recommendedName>
        <fullName evidence="2">Bacterial Ig-like domain-containing protein</fullName>
    </recommendedName>
</protein>
<keyword evidence="1" id="KW-0812">Transmembrane</keyword>
<dbReference type="EMBL" id="BAAADM010000007">
    <property type="protein sequence ID" value="GAA0430568.1"/>
    <property type="molecule type" value="Genomic_DNA"/>
</dbReference>
<dbReference type="PROSITE" id="PS51257">
    <property type="entry name" value="PROKAR_LIPOPROTEIN"/>
    <property type="match status" value="1"/>
</dbReference>
<keyword evidence="4" id="KW-1185">Reference proteome</keyword>
<reference evidence="3 4" key="1">
    <citation type="journal article" date="2019" name="Int. J. Syst. Evol. Microbiol.">
        <title>The Global Catalogue of Microorganisms (GCM) 10K type strain sequencing project: providing services to taxonomists for standard genome sequencing and annotation.</title>
        <authorList>
            <consortium name="The Broad Institute Genomics Platform"/>
            <consortium name="The Broad Institute Genome Sequencing Center for Infectious Disease"/>
            <person name="Wu L."/>
            <person name="Ma J."/>
        </authorList>
    </citation>
    <scope>NUCLEOTIDE SEQUENCE [LARGE SCALE GENOMIC DNA]</scope>
    <source>
        <strain evidence="3 4">JCM 12149</strain>
    </source>
</reference>
<organism evidence="3 4">
    <name type="scientific">Lentibacillus halophilus</name>
    <dbReference type="NCBI Taxonomy" id="295065"/>
    <lineage>
        <taxon>Bacteria</taxon>
        <taxon>Bacillati</taxon>
        <taxon>Bacillota</taxon>
        <taxon>Bacilli</taxon>
        <taxon>Bacillales</taxon>
        <taxon>Bacillaceae</taxon>
        <taxon>Lentibacillus</taxon>
    </lineage>
</organism>
<keyword evidence="1" id="KW-0472">Membrane</keyword>
<comment type="caution">
    <text evidence="3">The sequence shown here is derived from an EMBL/GenBank/DDBJ whole genome shotgun (WGS) entry which is preliminary data.</text>
</comment>
<accession>A0ABN0Z3B6</accession>
<name>A0ABN0Z3B6_9BACI</name>
<evidence type="ECO:0000313" key="4">
    <source>
        <dbReference type="Proteomes" id="UP001501459"/>
    </source>
</evidence>
<evidence type="ECO:0000256" key="1">
    <source>
        <dbReference type="SAM" id="Phobius"/>
    </source>
</evidence>
<dbReference type="Pfam" id="PF20251">
    <property type="entry name" value="Big_14"/>
    <property type="match status" value="1"/>
</dbReference>
<sequence length="153" mass="17560">MRKSLYVTIVIFIMGILLLGCSNYDIKRIDKVSHYNQIEHHVIEKDKGINLTVEASYKNGQMTIVLDNNGLKKLHFGTGYVLEKQKNDKWYQTKYTYNKAFNDIGIKLKSGKKHTQKAELKMPDGHYRVIKQLSSSSHGSYDIVIGDTFTVSE</sequence>
<evidence type="ECO:0000259" key="2">
    <source>
        <dbReference type="Pfam" id="PF20251"/>
    </source>
</evidence>
<gene>
    <name evidence="3" type="ORF">GCM10008983_03730</name>
</gene>
<proteinExistence type="predicted"/>
<feature type="transmembrane region" description="Helical" evidence="1">
    <location>
        <begin position="6"/>
        <end position="26"/>
    </location>
</feature>
<dbReference type="Proteomes" id="UP001501459">
    <property type="component" value="Unassembled WGS sequence"/>
</dbReference>
<feature type="domain" description="Bacterial Ig-like" evidence="2">
    <location>
        <begin position="49"/>
        <end position="133"/>
    </location>
</feature>
<keyword evidence="1" id="KW-1133">Transmembrane helix</keyword>
<dbReference type="InterPro" id="IPR046878">
    <property type="entry name" value="Big_14"/>
</dbReference>
<evidence type="ECO:0000313" key="3">
    <source>
        <dbReference type="EMBL" id="GAA0430568.1"/>
    </source>
</evidence>